<gene>
    <name evidence="1" type="ORF">CPPEL_09205</name>
</gene>
<dbReference type="KEGG" id="cpso:CPPEL_09205"/>
<evidence type="ECO:0000313" key="2">
    <source>
        <dbReference type="Proteomes" id="UP000271426"/>
    </source>
</evidence>
<name>A0A3G6J1D1_9CORY</name>
<proteinExistence type="predicted"/>
<sequence length="58" mass="6359">MRPQKGTLHTGALPYPIGSTQPKMLEGFLLFDAHAQLPLAHLEEDGPQTHLPAMVLRS</sequence>
<dbReference type="EMBL" id="CP033898">
    <property type="protein sequence ID" value="AZA09944.1"/>
    <property type="molecule type" value="Genomic_DNA"/>
</dbReference>
<evidence type="ECO:0000313" key="1">
    <source>
        <dbReference type="EMBL" id="AZA09944.1"/>
    </source>
</evidence>
<organism evidence="1 2">
    <name type="scientific">Corynebacterium pseudopelargi</name>
    <dbReference type="NCBI Taxonomy" id="2080757"/>
    <lineage>
        <taxon>Bacteria</taxon>
        <taxon>Bacillati</taxon>
        <taxon>Actinomycetota</taxon>
        <taxon>Actinomycetes</taxon>
        <taxon>Mycobacteriales</taxon>
        <taxon>Corynebacteriaceae</taxon>
        <taxon>Corynebacterium</taxon>
    </lineage>
</organism>
<dbReference type="AlphaFoldDB" id="A0A3G6J1D1"/>
<dbReference type="Proteomes" id="UP000271426">
    <property type="component" value="Chromosome"/>
</dbReference>
<keyword evidence="2" id="KW-1185">Reference proteome</keyword>
<accession>A0A3G6J1D1</accession>
<reference evidence="1 2" key="1">
    <citation type="submission" date="2018-11" db="EMBL/GenBank/DDBJ databases">
        <authorList>
            <person name="Kleinhagauer T."/>
            <person name="Glaeser S.P."/>
            <person name="Spergser J."/>
            <person name="Ruckert C."/>
            <person name="Kaempfer P."/>
            <person name="Busse H.-J."/>
        </authorList>
    </citation>
    <scope>NUCLEOTIDE SEQUENCE [LARGE SCALE GENOMIC DNA]</scope>
    <source>
        <strain evidence="1 2">812CH</strain>
    </source>
</reference>
<protein>
    <submittedName>
        <fullName evidence="1">Uncharacterized protein</fullName>
    </submittedName>
</protein>